<feature type="compositionally biased region" description="Basic and acidic residues" evidence="1">
    <location>
        <begin position="1"/>
        <end position="20"/>
    </location>
</feature>
<dbReference type="AlphaFoldDB" id="A0AAD6TAH4"/>
<evidence type="ECO:0000313" key="4">
    <source>
        <dbReference type="Proteomes" id="UP001218188"/>
    </source>
</evidence>
<gene>
    <name evidence="3" type="ORF">C8F04DRAFT_78038</name>
</gene>
<dbReference type="PANTHER" id="PTHR42339">
    <property type="entry name" value="HISTONE H1"/>
    <property type="match status" value="1"/>
</dbReference>
<comment type="caution">
    <text evidence="3">The sequence shown here is derived from an EMBL/GenBank/DDBJ whole genome shotgun (WGS) entry which is preliminary data.</text>
</comment>
<dbReference type="EMBL" id="JARJCM010000012">
    <property type="protein sequence ID" value="KAJ7042448.1"/>
    <property type="molecule type" value="Genomic_DNA"/>
</dbReference>
<evidence type="ECO:0000259" key="2">
    <source>
        <dbReference type="Pfam" id="PF24852"/>
    </source>
</evidence>
<keyword evidence="4" id="KW-1185">Reference proteome</keyword>
<reference evidence="3" key="1">
    <citation type="submission" date="2023-03" db="EMBL/GenBank/DDBJ databases">
        <title>Massive genome expansion in bonnet fungi (Mycena s.s.) driven by repeated elements and novel gene families across ecological guilds.</title>
        <authorList>
            <consortium name="Lawrence Berkeley National Laboratory"/>
            <person name="Harder C.B."/>
            <person name="Miyauchi S."/>
            <person name="Viragh M."/>
            <person name="Kuo A."/>
            <person name="Thoen E."/>
            <person name="Andreopoulos B."/>
            <person name="Lu D."/>
            <person name="Skrede I."/>
            <person name="Drula E."/>
            <person name="Henrissat B."/>
            <person name="Morin E."/>
            <person name="Kohler A."/>
            <person name="Barry K."/>
            <person name="LaButti K."/>
            <person name="Morin E."/>
            <person name="Salamov A."/>
            <person name="Lipzen A."/>
            <person name="Mereny Z."/>
            <person name="Hegedus B."/>
            <person name="Baldrian P."/>
            <person name="Stursova M."/>
            <person name="Weitz H."/>
            <person name="Taylor A."/>
            <person name="Grigoriev I.V."/>
            <person name="Nagy L.G."/>
            <person name="Martin F."/>
            <person name="Kauserud H."/>
        </authorList>
    </citation>
    <scope>NUCLEOTIDE SEQUENCE</scope>
    <source>
        <strain evidence="3">CBHHK200</strain>
    </source>
</reference>
<protein>
    <recommendedName>
        <fullName evidence="2">DUF7726 domain-containing protein</fullName>
    </recommendedName>
</protein>
<feature type="region of interest" description="Disordered" evidence="1">
    <location>
        <begin position="1"/>
        <end position="52"/>
    </location>
</feature>
<dbReference type="Proteomes" id="UP001218188">
    <property type="component" value="Unassembled WGS sequence"/>
</dbReference>
<proteinExistence type="predicted"/>
<organism evidence="3 4">
    <name type="scientific">Mycena alexandri</name>
    <dbReference type="NCBI Taxonomy" id="1745969"/>
    <lineage>
        <taxon>Eukaryota</taxon>
        <taxon>Fungi</taxon>
        <taxon>Dikarya</taxon>
        <taxon>Basidiomycota</taxon>
        <taxon>Agaricomycotina</taxon>
        <taxon>Agaricomycetes</taxon>
        <taxon>Agaricomycetidae</taxon>
        <taxon>Agaricales</taxon>
        <taxon>Marasmiineae</taxon>
        <taxon>Mycenaceae</taxon>
        <taxon>Mycena</taxon>
    </lineage>
</organism>
<dbReference type="PANTHER" id="PTHR42339:SF1">
    <property type="entry name" value="HISTONE H1"/>
    <property type="match status" value="1"/>
</dbReference>
<accession>A0AAD6TAH4</accession>
<evidence type="ECO:0000313" key="3">
    <source>
        <dbReference type="EMBL" id="KAJ7042448.1"/>
    </source>
</evidence>
<evidence type="ECO:0000256" key="1">
    <source>
        <dbReference type="SAM" id="MobiDB-lite"/>
    </source>
</evidence>
<dbReference type="InterPro" id="IPR056143">
    <property type="entry name" value="DUF7726"/>
</dbReference>
<dbReference type="Pfam" id="PF24852">
    <property type="entry name" value="DUF7726"/>
    <property type="match status" value="1"/>
</dbReference>
<name>A0AAD6TAH4_9AGAR</name>
<feature type="domain" description="DUF7726" evidence="2">
    <location>
        <begin position="68"/>
        <end position="139"/>
    </location>
</feature>
<sequence length="170" mass="19005">MAPKRKSDVLEAETSFKENETEVASAGKSKKTRVDASSSSSGGKAKSKETVQWQDVELDTNSDGTIPVFDYPGDVRRKIRALQTTPGFKVTHWLKEIGNINSNSYGRFMKEKAKTDGAANGTYYAAYVYFERVRIAEGKSKSAGRKQNEIEHPRGLPLEDRRKVWVITGR</sequence>